<dbReference type="Proteomes" id="UP001205890">
    <property type="component" value="Unassembled WGS sequence"/>
</dbReference>
<dbReference type="Pfam" id="PF00122">
    <property type="entry name" value="E1-E2_ATPase"/>
    <property type="match status" value="1"/>
</dbReference>
<feature type="transmembrane region" description="Helical" evidence="19">
    <location>
        <begin position="767"/>
        <end position="785"/>
    </location>
</feature>
<feature type="transmembrane region" description="Helical" evidence="19">
    <location>
        <begin position="261"/>
        <end position="281"/>
    </location>
</feature>
<dbReference type="InterPro" id="IPR036412">
    <property type="entry name" value="HAD-like_sf"/>
</dbReference>
<reference evidence="21 22" key="1">
    <citation type="submission" date="2022-07" db="EMBL/GenBank/DDBJ databases">
        <authorList>
            <person name="Li W.-J."/>
            <person name="Deng Q.-Q."/>
        </authorList>
    </citation>
    <scope>NUCLEOTIDE SEQUENCE [LARGE SCALE GENOMIC DNA]</scope>
    <source>
        <strain evidence="21 22">SYSU M60028</strain>
    </source>
</reference>
<dbReference type="Pfam" id="PF13246">
    <property type="entry name" value="Cation_ATPase"/>
    <property type="match status" value="1"/>
</dbReference>
<keyword evidence="10" id="KW-0547">Nucleotide-binding</keyword>
<dbReference type="SUPFAM" id="SSF81653">
    <property type="entry name" value="Calcium ATPase, transduction domain A"/>
    <property type="match status" value="1"/>
</dbReference>
<dbReference type="Gene3D" id="2.70.150.10">
    <property type="entry name" value="Calcium-transporting ATPase, cytoplasmic transduction domain A"/>
    <property type="match status" value="1"/>
</dbReference>
<dbReference type="Pfam" id="PF00690">
    <property type="entry name" value="Cation_ATPase_N"/>
    <property type="match status" value="1"/>
</dbReference>
<dbReference type="InterPro" id="IPR004014">
    <property type="entry name" value="ATPase_P-typ_cation-transptr_N"/>
</dbReference>
<feature type="transmembrane region" description="Helical" evidence="19">
    <location>
        <begin position="797"/>
        <end position="817"/>
    </location>
</feature>
<dbReference type="InterPro" id="IPR023299">
    <property type="entry name" value="ATPase_P-typ_cyto_dom_N"/>
</dbReference>
<evidence type="ECO:0000256" key="12">
    <source>
        <dbReference type="ARBA" id="ARBA00022842"/>
    </source>
</evidence>
<dbReference type="InterPro" id="IPR044492">
    <property type="entry name" value="P_typ_ATPase_HD_dom"/>
</dbReference>
<evidence type="ECO:0000256" key="19">
    <source>
        <dbReference type="SAM" id="Phobius"/>
    </source>
</evidence>
<evidence type="ECO:0000256" key="1">
    <source>
        <dbReference type="ARBA" id="ARBA00003954"/>
    </source>
</evidence>
<keyword evidence="11" id="KW-0067">ATP-binding</keyword>
<evidence type="ECO:0000256" key="15">
    <source>
        <dbReference type="ARBA" id="ARBA00023136"/>
    </source>
</evidence>
<feature type="transmembrane region" description="Helical" evidence="19">
    <location>
        <begin position="731"/>
        <end position="755"/>
    </location>
</feature>
<evidence type="ECO:0000256" key="9">
    <source>
        <dbReference type="ARBA" id="ARBA00022692"/>
    </source>
</evidence>
<feature type="transmembrane region" description="Helical" evidence="19">
    <location>
        <begin position="287"/>
        <end position="311"/>
    </location>
</feature>
<comment type="function">
    <text evidence="1">Mediates magnesium influx to the cytosol.</text>
</comment>
<dbReference type="Gene3D" id="3.40.1110.10">
    <property type="entry name" value="Calcium-transporting ATPase, cytoplasmic domain N"/>
    <property type="match status" value="1"/>
</dbReference>
<dbReference type="SFLD" id="SFLDS00003">
    <property type="entry name" value="Haloacid_Dehalogenase"/>
    <property type="match status" value="1"/>
</dbReference>
<dbReference type="SUPFAM" id="SSF81665">
    <property type="entry name" value="Calcium ATPase, transmembrane domain M"/>
    <property type="match status" value="1"/>
</dbReference>
<dbReference type="EMBL" id="JANCLU010000004">
    <property type="protein sequence ID" value="MCP8938151.1"/>
    <property type="molecule type" value="Genomic_DNA"/>
</dbReference>
<dbReference type="EC" id="7.2.2.14" evidence="4"/>
<evidence type="ECO:0000256" key="2">
    <source>
        <dbReference type="ARBA" id="ARBA00004429"/>
    </source>
</evidence>
<comment type="similarity">
    <text evidence="3">Belongs to the cation transport ATPase (P-type) (TC 3.A.3) family. Type IIIB subfamily.</text>
</comment>
<sequence>MSTPPSLSSPPAGPAAAAATDEPFWRQPAPALLAAAGASLEGLTSAEAERRLTEFGRNVVQEPIRRRLIAKIVRRVAEPLIAILIVAALVSAALGDHASFVIIVAIIAISTTLDVSQEHRAEGVADALKRSVGVQARVRRDGALAGVPVEGVVPGDIVALRAGDLVPADGVVLEARGAHSDEAILTGEAFPVEKRPGVCASVLPADAFNALFGGTAMVAGEATMLVVATGARTRFGGIAAALEASQPPTAFERGLHGLGMLIVRMTTFLLLLVLLANLALGRPAMEAFLFAVALAIGLTPGLLPMVMTVTLSRGALRLARRKVIVKRLSAIHDLGAMDVLCADKTGTLTQARISLVAHVDAVGATSGRVLELATLNSRFESGIRSPLDDAILESGEAVDLTGWSAVADAPFDFERRRVSVLAAHGGDRLLVVKGAPETIIERATRVEQAGGGLAPLDAALRARLDAFQQEQAAQGLRCLGIAWRAMPADQASADAEDETDLTFAGFCVFVDPPKPSAAVAIARLERAGVRIKIISGDTAPVLRHIVEALGLKAHRLITGAEVETLTDVALAGRVAHVDLFARVTPEQKARIVRALRASGHTVGFIGDGINDAPAIKAADAGLSVDGASDVARAAADLILLEHDLGVIADGVIEGRRTYANIMKYVRMGTSSNFGNMISMALASLFLPFLPLTPVQVLLNDLLYDISETGVSFDAVDEQEIARPHDWSMPEVWRFALVMGPLSSVFDIATFLALTFVFDAPVETFRTAWFVESMATQLLVVFLIRTSLPFWTSRPHRVLVVTSLGALAVALGVAMTPLGRLVGFEPLPGAVLACIVGLVALYLACAEALKRVGFGPRHPTRRPHERTRLDAGRKQL</sequence>
<keyword evidence="9 19" id="KW-0812">Transmembrane</keyword>
<dbReference type="InterPro" id="IPR006415">
    <property type="entry name" value="P-type_ATPase_IIIB"/>
</dbReference>
<feature type="domain" description="Cation-transporting P-type ATPase N-terminal" evidence="20">
    <location>
        <begin position="23"/>
        <end position="96"/>
    </location>
</feature>
<evidence type="ECO:0000256" key="17">
    <source>
        <dbReference type="ARBA" id="ARBA00047295"/>
    </source>
</evidence>
<evidence type="ECO:0000256" key="11">
    <source>
        <dbReference type="ARBA" id="ARBA00022840"/>
    </source>
</evidence>
<protein>
    <recommendedName>
        <fullName evidence="5">Magnesium-transporting ATPase, P-type 1</fullName>
        <ecNumber evidence="4">7.2.2.14</ecNumber>
    </recommendedName>
    <alternativeName>
        <fullName evidence="16">Mg(2+) transport ATPase, P-type 1</fullName>
    </alternativeName>
</protein>
<keyword evidence="7" id="KW-0997">Cell inner membrane</keyword>
<dbReference type="PRINTS" id="PR01836">
    <property type="entry name" value="MGATPASE"/>
</dbReference>
<keyword evidence="14 19" id="KW-1133">Transmembrane helix</keyword>
<keyword evidence="22" id="KW-1185">Reference proteome</keyword>
<comment type="caution">
    <text evidence="21">The sequence shown here is derived from an EMBL/GenBank/DDBJ whole genome shotgun (WGS) entry which is preliminary data.</text>
</comment>
<evidence type="ECO:0000256" key="8">
    <source>
        <dbReference type="ARBA" id="ARBA00022553"/>
    </source>
</evidence>
<feature type="region of interest" description="Disordered" evidence="18">
    <location>
        <begin position="1"/>
        <end position="20"/>
    </location>
</feature>
<dbReference type="InterPro" id="IPR008250">
    <property type="entry name" value="ATPase_P-typ_transduc_dom_A_sf"/>
</dbReference>
<evidence type="ECO:0000313" key="22">
    <source>
        <dbReference type="Proteomes" id="UP001205890"/>
    </source>
</evidence>
<organism evidence="21 22">
    <name type="scientific">Alsobacter ponti</name>
    <dbReference type="NCBI Taxonomy" id="2962936"/>
    <lineage>
        <taxon>Bacteria</taxon>
        <taxon>Pseudomonadati</taxon>
        <taxon>Pseudomonadota</taxon>
        <taxon>Alphaproteobacteria</taxon>
        <taxon>Hyphomicrobiales</taxon>
        <taxon>Alsobacteraceae</taxon>
        <taxon>Alsobacter</taxon>
    </lineage>
</organism>
<dbReference type="InterPro" id="IPR001757">
    <property type="entry name" value="P_typ_ATPase"/>
</dbReference>
<evidence type="ECO:0000256" key="6">
    <source>
        <dbReference type="ARBA" id="ARBA00022475"/>
    </source>
</evidence>
<dbReference type="RefSeq" id="WP_254739759.1">
    <property type="nucleotide sequence ID" value="NZ_JANCLU010000004.1"/>
</dbReference>
<dbReference type="Pfam" id="PF00689">
    <property type="entry name" value="Cation_ATPase_C"/>
    <property type="match status" value="1"/>
</dbReference>
<evidence type="ECO:0000256" key="5">
    <source>
        <dbReference type="ARBA" id="ARBA00013555"/>
    </source>
</evidence>
<comment type="subcellular location">
    <subcellularLocation>
        <location evidence="2">Cell inner membrane</location>
        <topology evidence="2">Multi-pass membrane protein</topology>
    </subcellularLocation>
</comment>
<dbReference type="NCBIfam" id="TIGR01494">
    <property type="entry name" value="ATPase_P-type"/>
    <property type="match status" value="2"/>
</dbReference>
<dbReference type="PANTHER" id="PTHR42861">
    <property type="entry name" value="CALCIUM-TRANSPORTING ATPASE"/>
    <property type="match status" value="1"/>
</dbReference>
<evidence type="ECO:0000259" key="20">
    <source>
        <dbReference type="SMART" id="SM00831"/>
    </source>
</evidence>
<feature type="region of interest" description="Disordered" evidence="18">
    <location>
        <begin position="855"/>
        <end position="875"/>
    </location>
</feature>
<keyword evidence="6" id="KW-1003">Cell membrane</keyword>
<evidence type="ECO:0000256" key="4">
    <source>
        <dbReference type="ARBA" id="ARBA00012786"/>
    </source>
</evidence>
<proteinExistence type="inferred from homology"/>
<dbReference type="InterPro" id="IPR018303">
    <property type="entry name" value="ATPase_P-typ_P_site"/>
</dbReference>
<dbReference type="Gene3D" id="1.20.1110.10">
    <property type="entry name" value="Calcium-transporting ATPase, transmembrane domain"/>
    <property type="match status" value="1"/>
</dbReference>
<evidence type="ECO:0000256" key="7">
    <source>
        <dbReference type="ARBA" id="ARBA00022519"/>
    </source>
</evidence>
<accession>A0ABT1LAY7</accession>
<feature type="compositionally biased region" description="Basic and acidic residues" evidence="18">
    <location>
        <begin position="865"/>
        <end position="875"/>
    </location>
</feature>
<evidence type="ECO:0000256" key="16">
    <source>
        <dbReference type="ARBA" id="ARBA00029806"/>
    </source>
</evidence>
<gene>
    <name evidence="21" type="primary">mgtA</name>
    <name evidence="21" type="ORF">NK718_06465</name>
</gene>
<evidence type="ECO:0000256" key="14">
    <source>
        <dbReference type="ARBA" id="ARBA00022989"/>
    </source>
</evidence>
<dbReference type="InterPro" id="IPR059000">
    <property type="entry name" value="ATPase_P-type_domA"/>
</dbReference>
<dbReference type="SMART" id="SM00831">
    <property type="entry name" value="Cation_ATPase_N"/>
    <property type="match status" value="1"/>
</dbReference>
<evidence type="ECO:0000256" key="13">
    <source>
        <dbReference type="ARBA" id="ARBA00022967"/>
    </source>
</evidence>
<dbReference type="InterPro" id="IPR023214">
    <property type="entry name" value="HAD_sf"/>
</dbReference>
<dbReference type="InterPro" id="IPR023298">
    <property type="entry name" value="ATPase_P-typ_TM_dom_sf"/>
</dbReference>
<dbReference type="SFLD" id="SFLDG00002">
    <property type="entry name" value="C1.7:_P-type_atpase_like"/>
    <property type="match status" value="1"/>
</dbReference>
<evidence type="ECO:0000313" key="21">
    <source>
        <dbReference type="EMBL" id="MCP8938151.1"/>
    </source>
</evidence>
<dbReference type="NCBIfam" id="TIGR01524">
    <property type="entry name" value="ATPase-IIIB_Mg"/>
    <property type="match status" value="1"/>
</dbReference>
<keyword evidence="12" id="KW-0460">Magnesium</keyword>
<dbReference type="PROSITE" id="PS00154">
    <property type="entry name" value="ATPASE_E1_E2"/>
    <property type="match status" value="1"/>
</dbReference>
<evidence type="ECO:0000256" key="3">
    <source>
        <dbReference type="ARBA" id="ARBA00008746"/>
    </source>
</evidence>
<keyword evidence="13" id="KW-1278">Translocase</keyword>
<keyword evidence="8" id="KW-0597">Phosphoprotein</keyword>
<evidence type="ECO:0000256" key="18">
    <source>
        <dbReference type="SAM" id="MobiDB-lite"/>
    </source>
</evidence>
<comment type="catalytic activity">
    <reaction evidence="17">
        <text>Mg(2+)(out) + ATP + H2O = Mg(2+)(in) + ADP + phosphate + H(+)</text>
        <dbReference type="Rhea" id="RHEA:10260"/>
        <dbReference type="ChEBI" id="CHEBI:15377"/>
        <dbReference type="ChEBI" id="CHEBI:15378"/>
        <dbReference type="ChEBI" id="CHEBI:18420"/>
        <dbReference type="ChEBI" id="CHEBI:30616"/>
        <dbReference type="ChEBI" id="CHEBI:43474"/>
        <dbReference type="ChEBI" id="CHEBI:456216"/>
        <dbReference type="EC" id="7.2.2.14"/>
    </reaction>
</comment>
<dbReference type="SFLD" id="SFLDF00027">
    <property type="entry name" value="p-type_atpase"/>
    <property type="match status" value="1"/>
</dbReference>
<feature type="transmembrane region" description="Helical" evidence="19">
    <location>
        <begin position="829"/>
        <end position="848"/>
    </location>
</feature>
<name>A0ABT1LAY7_9HYPH</name>
<keyword evidence="15 19" id="KW-0472">Membrane</keyword>
<dbReference type="InterPro" id="IPR006068">
    <property type="entry name" value="ATPase_P-typ_cation-transptr_C"/>
</dbReference>
<evidence type="ECO:0000256" key="10">
    <source>
        <dbReference type="ARBA" id="ARBA00022741"/>
    </source>
</evidence>
<dbReference type="SUPFAM" id="SSF56784">
    <property type="entry name" value="HAD-like"/>
    <property type="match status" value="1"/>
</dbReference>
<dbReference type="Gene3D" id="3.40.50.1000">
    <property type="entry name" value="HAD superfamily/HAD-like"/>
    <property type="match status" value="1"/>
</dbReference>